<dbReference type="Gene3D" id="1.25.40.20">
    <property type="entry name" value="Ankyrin repeat-containing domain"/>
    <property type="match status" value="1"/>
</dbReference>
<dbReference type="PROSITE" id="PS00598">
    <property type="entry name" value="CHROMO_1"/>
    <property type="match status" value="1"/>
</dbReference>
<feature type="repeat" description="ANK" evidence="4">
    <location>
        <begin position="454"/>
        <end position="486"/>
    </location>
</feature>
<comment type="subcellular location">
    <subcellularLocation>
        <location evidence="1">Nucleus</location>
    </subcellularLocation>
</comment>
<evidence type="ECO:0000256" key="5">
    <source>
        <dbReference type="SAM" id="MobiDB-lite"/>
    </source>
</evidence>
<evidence type="ECO:0000256" key="4">
    <source>
        <dbReference type="PROSITE-ProRule" id="PRU00023"/>
    </source>
</evidence>
<evidence type="ECO:0000259" key="6">
    <source>
        <dbReference type="PROSITE" id="PS50013"/>
    </source>
</evidence>
<dbReference type="PROSITE" id="PS50297">
    <property type="entry name" value="ANK_REP_REGION"/>
    <property type="match status" value="2"/>
</dbReference>
<evidence type="ECO:0000256" key="3">
    <source>
        <dbReference type="ARBA" id="ARBA00034703"/>
    </source>
</evidence>
<evidence type="ECO:0000256" key="2">
    <source>
        <dbReference type="ARBA" id="ARBA00023242"/>
    </source>
</evidence>
<name>A0A6G0XWE4_APHCR</name>
<evidence type="ECO:0000256" key="1">
    <source>
        <dbReference type="ARBA" id="ARBA00004123"/>
    </source>
</evidence>
<dbReference type="EMBL" id="VUJU01003356">
    <property type="protein sequence ID" value="KAF0758194.1"/>
    <property type="molecule type" value="Genomic_DNA"/>
</dbReference>
<dbReference type="GO" id="GO:0005634">
    <property type="term" value="C:nucleus"/>
    <property type="evidence" value="ECO:0007669"/>
    <property type="project" value="UniProtKB-SubCell"/>
</dbReference>
<comment type="caution">
    <text evidence="7">The sequence shown here is derived from an EMBL/GenBank/DDBJ whole genome shotgun (WGS) entry which is preliminary data.</text>
</comment>
<dbReference type="Pfam" id="PF13637">
    <property type="entry name" value="Ank_4"/>
    <property type="match status" value="1"/>
</dbReference>
<protein>
    <submittedName>
        <fullName evidence="7">Protein piccolo-like isoform X1</fullName>
    </submittedName>
</protein>
<gene>
    <name evidence="8" type="ORF">FWK35_00010287</name>
    <name evidence="7" type="ORF">FWK35_00030184</name>
</gene>
<dbReference type="EMBL" id="VUJU01007501">
    <property type="protein sequence ID" value="KAF0744862.1"/>
    <property type="molecule type" value="Genomic_DNA"/>
</dbReference>
<dbReference type="InterPro" id="IPR016197">
    <property type="entry name" value="Chromo-like_dom_sf"/>
</dbReference>
<feature type="compositionally biased region" description="Basic and acidic residues" evidence="5">
    <location>
        <begin position="647"/>
        <end position="660"/>
    </location>
</feature>
<keyword evidence="4" id="KW-0040">ANK repeat</keyword>
<keyword evidence="2" id="KW-0539">Nucleus</keyword>
<dbReference type="InterPro" id="IPR023779">
    <property type="entry name" value="Chromodomain_CS"/>
</dbReference>
<feature type="compositionally biased region" description="Low complexity" evidence="5">
    <location>
        <begin position="318"/>
        <end position="328"/>
    </location>
</feature>
<dbReference type="GO" id="GO:0003714">
    <property type="term" value="F:transcription corepressor activity"/>
    <property type="evidence" value="ECO:0007669"/>
    <property type="project" value="TreeGrafter"/>
</dbReference>
<sequence length="699" mass="76832">MVIGTRYSVIESAWCGALQCDRAAGVHSPHNLIVVLDSAGLKYCVCLVMSRVFQSLTLRSSFGRKNIREDSNSKSEEYEYSVEKVLNKRIRRGRTEYFLKWKDYAEDENTWEPVQNLNCAKLIAEFEKKNKNHQERKRKGSLSRVTTRSTVTSGPTQLIAVVKKGKEKDNETIRMRLRSRNRPLLVKQEPQQASSKKKGNVKNKIIPKRRQKKSLGEKFAHLVVSTTEDWKKEFYKFKRSLRLRSKLIPVVLPPTGEAVAADQKSLTSIVNIPPPPKAAKEPKAAKLAACQSSQAGGPGGAVGKKKKKKEPLSDKKPATVVTTTAASAPIPPSAPRYVSEIHAKIKGWTLNKGYGETVLHRAARLGVDIGEEEGGDNRNESITSSTRNNDDSSADNPSSRPDAVDYCIEKLKYAPSVTDNAGYTPLHEACSQGHYHIAKSLLLFGADVSASAQGGIRPLHEAVGSGDVHLVRLLLSYGADPHLATYSGQSPLSLATNKQTRMLLEHHVNNVQGYGSASVWNSDDTSLSREPEDVDRLLWCLPPAPSPAPTDNDGPSFEFEFADQPLPDVYKLPYDESSAEDDDWVLFADVSAALSVKTVHELVKLLDDENAVTAVPADRFNELAILRKSLGQQPSAAVPTAIAANRSVERSPKDDNHTKDASTVMSSSSTSTSGVEQIFFVRYDCKLKQLLGVDVYTVS</sequence>
<dbReference type="SMART" id="SM00248">
    <property type="entry name" value="ANK"/>
    <property type="match status" value="2"/>
</dbReference>
<dbReference type="PROSITE" id="PS50088">
    <property type="entry name" value="ANK_REPEAT"/>
    <property type="match status" value="2"/>
</dbReference>
<dbReference type="InterPro" id="IPR000953">
    <property type="entry name" value="Chromo/chromo_shadow_dom"/>
</dbReference>
<feature type="region of interest" description="Disordered" evidence="5">
    <location>
        <begin position="287"/>
        <end position="333"/>
    </location>
</feature>
<accession>A0A6G0XWE4</accession>
<proteinExistence type="inferred from homology"/>
<keyword evidence="9" id="KW-1185">Reference proteome</keyword>
<dbReference type="InterPro" id="IPR038227">
    <property type="entry name" value="PUFD_som_sf"/>
</dbReference>
<evidence type="ECO:0000313" key="8">
    <source>
        <dbReference type="EMBL" id="KAF0758194.1"/>
    </source>
</evidence>
<dbReference type="PRINTS" id="PR00504">
    <property type="entry name" value="CHROMODOMAIN"/>
</dbReference>
<feature type="domain" description="Chromo" evidence="6">
    <location>
        <begin position="80"/>
        <end position="138"/>
    </location>
</feature>
<dbReference type="SUPFAM" id="SSF54160">
    <property type="entry name" value="Chromo domain-like"/>
    <property type="match status" value="1"/>
</dbReference>
<evidence type="ECO:0000313" key="9">
    <source>
        <dbReference type="Proteomes" id="UP000478052"/>
    </source>
</evidence>
<dbReference type="InterPro" id="IPR017984">
    <property type="entry name" value="Chromo_dom_subgr"/>
</dbReference>
<dbReference type="Proteomes" id="UP000478052">
    <property type="component" value="Unassembled WGS sequence"/>
</dbReference>
<dbReference type="SMART" id="SM00298">
    <property type="entry name" value="CHROMO"/>
    <property type="match status" value="1"/>
</dbReference>
<feature type="repeat" description="ANK" evidence="4">
    <location>
        <begin position="421"/>
        <end position="453"/>
    </location>
</feature>
<dbReference type="PRINTS" id="PR01415">
    <property type="entry name" value="ANKYRIN"/>
</dbReference>
<dbReference type="OrthoDB" id="3666223at2759"/>
<dbReference type="SUPFAM" id="SSF48403">
    <property type="entry name" value="Ankyrin repeat"/>
    <property type="match status" value="1"/>
</dbReference>
<reference evidence="7 9" key="1">
    <citation type="submission" date="2019-08" db="EMBL/GenBank/DDBJ databases">
        <title>Whole genome of Aphis craccivora.</title>
        <authorList>
            <person name="Voronova N.V."/>
            <person name="Shulinski R.S."/>
            <person name="Bandarenka Y.V."/>
            <person name="Zhorov D.G."/>
            <person name="Warner D."/>
        </authorList>
    </citation>
    <scope>NUCLEOTIDE SEQUENCE [LARGE SCALE GENOMIC DNA]</scope>
    <source>
        <strain evidence="7">180601</strain>
        <tissue evidence="7">Whole Body</tissue>
    </source>
</reference>
<dbReference type="Gene3D" id="2.40.50.40">
    <property type="match status" value="1"/>
</dbReference>
<feature type="region of interest" description="Disordered" evidence="5">
    <location>
        <begin position="130"/>
        <end position="149"/>
    </location>
</feature>
<dbReference type="InterPro" id="IPR002110">
    <property type="entry name" value="Ankyrin_rpt"/>
</dbReference>
<dbReference type="PANTHER" id="PTHR24117">
    <property type="entry name" value="AGAP007537-PB"/>
    <property type="match status" value="1"/>
</dbReference>
<feature type="region of interest" description="Disordered" evidence="5">
    <location>
        <begin position="370"/>
        <end position="401"/>
    </location>
</feature>
<dbReference type="GO" id="GO:0000122">
    <property type="term" value="P:negative regulation of transcription by RNA polymerase II"/>
    <property type="evidence" value="ECO:0007669"/>
    <property type="project" value="TreeGrafter"/>
</dbReference>
<dbReference type="PANTHER" id="PTHR24117:SF9">
    <property type="entry name" value="BCL-6 COREPRESSOR PCGF1 BINDING DOMAIN-CONTAINING PROTEIN"/>
    <property type="match status" value="1"/>
</dbReference>
<dbReference type="AlphaFoldDB" id="A0A6G0XWE4"/>
<feature type="region of interest" description="Disordered" evidence="5">
    <location>
        <begin position="644"/>
        <end position="669"/>
    </location>
</feature>
<comment type="similarity">
    <text evidence="3">Belongs to the BCOR family.</text>
</comment>
<organism evidence="7 9">
    <name type="scientific">Aphis craccivora</name>
    <name type="common">Cowpea aphid</name>
    <dbReference type="NCBI Taxonomy" id="307492"/>
    <lineage>
        <taxon>Eukaryota</taxon>
        <taxon>Metazoa</taxon>
        <taxon>Ecdysozoa</taxon>
        <taxon>Arthropoda</taxon>
        <taxon>Hexapoda</taxon>
        <taxon>Insecta</taxon>
        <taxon>Pterygota</taxon>
        <taxon>Neoptera</taxon>
        <taxon>Paraneoptera</taxon>
        <taxon>Hemiptera</taxon>
        <taxon>Sternorrhyncha</taxon>
        <taxon>Aphidomorpha</taxon>
        <taxon>Aphidoidea</taxon>
        <taxon>Aphididae</taxon>
        <taxon>Aphidini</taxon>
        <taxon>Aphis</taxon>
        <taxon>Aphis</taxon>
    </lineage>
</organism>
<dbReference type="InterPro" id="IPR047144">
    <property type="entry name" value="BCOR-like"/>
</dbReference>
<dbReference type="GO" id="GO:0005694">
    <property type="term" value="C:chromosome"/>
    <property type="evidence" value="ECO:0007669"/>
    <property type="project" value="UniProtKB-ARBA"/>
</dbReference>
<dbReference type="Pfam" id="PF00385">
    <property type="entry name" value="Chromo"/>
    <property type="match status" value="1"/>
</dbReference>
<dbReference type="InterPro" id="IPR036770">
    <property type="entry name" value="Ankyrin_rpt-contain_sf"/>
</dbReference>
<dbReference type="PROSITE" id="PS50013">
    <property type="entry name" value="CHROMO_2"/>
    <property type="match status" value="1"/>
</dbReference>
<dbReference type="Gene3D" id="3.10.260.40">
    <property type="entry name" value="BCL-6 corepressor, PCGF1 binding domain"/>
    <property type="match status" value="1"/>
</dbReference>
<dbReference type="InterPro" id="IPR023780">
    <property type="entry name" value="Chromo_domain"/>
</dbReference>
<evidence type="ECO:0000313" key="7">
    <source>
        <dbReference type="EMBL" id="KAF0744862.1"/>
    </source>
</evidence>